<reference evidence="9" key="3">
    <citation type="journal article" date="2018" name="Plant J.">
        <title>The Sorghum bicolor reference genome: improved assembly, gene annotations, a transcriptome atlas, and signatures of genome organization.</title>
        <authorList>
            <person name="McCormick R.F."/>
            <person name="Truong S.K."/>
            <person name="Sreedasyam A."/>
            <person name="Jenkins J."/>
            <person name="Shu S."/>
            <person name="Sims D."/>
            <person name="Kennedy M."/>
            <person name="Amirebrahimi M."/>
            <person name="Weers B.D."/>
            <person name="McKinley B."/>
            <person name="Mattison A."/>
            <person name="Morishige D.T."/>
            <person name="Grimwood J."/>
            <person name="Schmutz J."/>
            <person name="Mullet J.E."/>
        </authorList>
    </citation>
    <scope>NUCLEOTIDE SEQUENCE [LARGE SCALE GENOMIC DNA]</scope>
    <source>
        <strain evidence="9">cv. BTx623</strain>
    </source>
</reference>
<dbReference type="InterPro" id="IPR036955">
    <property type="entry name" value="AP2/ERF_dom_sf"/>
</dbReference>
<dbReference type="InterPro" id="IPR016177">
    <property type="entry name" value="DNA-bd_dom_sf"/>
</dbReference>
<evidence type="ECO:0000256" key="3">
    <source>
        <dbReference type="ARBA" id="ARBA00023125"/>
    </source>
</evidence>
<evidence type="ECO:0000256" key="4">
    <source>
        <dbReference type="ARBA" id="ARBA00023163"/>
    </source>
</evidence>
<dbReference type="eggNOG" id="ENOG502RZR5">
    <property type="taxonomic scope" value="Eukaryota"/>
</dbReference>
<dbReference type="PROSITE" id="PS51032">
    <property type="entry name" value="AP2_ERF"/>
    <property type="match status" value="1"/>
</dbReference>
<dbReference type="OMA" id="NGWEQRG"/>
<evidence type="ECO:0000256" key="6">
    <source>
        <dbReference type="SAM" id="MobiDB-lite"/>
    </source>
</evidence>
<dbReference type="Proteomes" id="UP000000768">
    <property type="component" value="Chromosome 6"/>
</dbReference>
<keyword evidence="9" id="KW-1185">Reference proteome</keyword>
<proteinExistence type="predicted"/>
<dbReference type="Gene3D" id="3.30.730.10">
    <property type="entry name" value="AP2/ERF domain"/>
    <property type="match status" value="1"/>
</dbReference>
<evidence type="ECO:0000313" key="9">
    <source>
        <dbReference type="Proteomes" id="UP000000768"/>
    </source>
</evidence>
<accession>A0A1B6PKW5</accession>
<keyword evidence="3" id="KW-0238">DNA-binding</keyword>
<dbReference type="Gramene" id="KXG26312">
    <property type="protein sequence ID" value="KXG26312"/>
    <property type="gene ID" value="SORBI_3006G080200"/>
</dbReference>
<reference evidence="8" key="2">
    <citation type="submission" date="2017-02" db="EMBL/GenBank/DDBJ databases">
        <title>WGS assembly of Sorghum bicolor.</title>
        <authorList>
            <person name="Paterson A."/>
            <person name="Mullet J."/>
            <person name="Bowers J."/>
            <person name="Bruggmann R."/>
            <person name="Dubchak I."/>
            <person name="Grimwood J."/>
            <person name="Gundlach H."/>
            <person name="Haberer G."/>
            <person name="Hellsten U."/>
            <person name="Mitros T."/>
            <person name="Poliakov A."/>
            <person name="Schmutz J."/>
            <person name="Spannagl M."/>
            <person name="Tang H."/>
            <person name="Wang X."/>
            <person name="Wicker T."/>
            <person name="Bharti A."/>
            <person name="Chapman J."/>
            <person name="Feltus F."/>
            <person name="Gowik U."/>
            <person name="Grigoriev I."/>
            <person name="Lyons E."/>
            <person name="Maher C."/>
            <person name="Martis M."/>
            <person name="Narechania A."/>
            <person name="Otillar R."/>
            <person name="Penning B."/>
            <person name="Salamov A."/>
            <person name="Wang Y."/>
            <person name="Zhang L."/>
            <person name="Carpita N."/>
            <person name="Freeling M."/>
            <person name="Gingle A."/>
            <person name="Hash C."/>
            <person name="Keller B."/>
            <person name="Klein P."/>
            <person name="Kresovich S."/>
            <person name="Mccann M."/>
            <person name="Ming R."/>
            <person name="Peterson D."/>
            <person name="Rahman M."/>
            <person name="Ware D."/>
            <person name="Westhoff P."/>
            <person name="Mayer K."/>
            <person name="Messing J."/>
            <person name="Sims D."/>
            <person name="Jenkins J."/>
            <person name="Shu S."/>
            <person name="Rokhsar D."/>
        </authorList>
    </citation>
    <scope>NUCLEOTIDE SEQUENCE</scope>
</reference>
<feature type="region of interest" description="Disordered" evidence="6">
    <location>
        <begin position="249"/>
        <end position="289"/>
    </location>
</feature>
<evidence type="ECO:0000313" key="8">
    <source>
        <dbReference type="EMBL" id="KXG26312.1"/>
    </source>
</evidence>
<keyword evidence="4" id="KW-0804">Transcription</keyword>
<dbReference type="FunCoup" id="A0A1B6PKW5">
    <property type="interactions" value="376"/>
</dbReference>
<dbReference type="AlphaFoldDB" id="A0A1B6PKW5"/>
<dbReference type="GO" id="GO:0005634">
    <property type="term" value="C:nucleus"/>
    <property type="evidence" value="ECO:0007669"/>
    <property type="project" value="UniProtKB-SubCell"/>
</dbReference>
<dbReference type="InterPro" id="IPR001471">
    <property type="entry name" value="AP2/ERF_dom"/>
</dbReference>
<dbReference type="PANTHER" id="PTHR31190">
    <property type="entry name" value="DNA-BINDING DOMAIN"/>
    <property type="match status" value="1"/>
</dbReference>
<protein>
    <recommendedName>
        <fullName evidence="7">AP2/ERF domain-containing protein</fullName>
    </recommendedName>
</protein>
<dbReference type="EMBL" id="CM000765">
    <property type="protein sequence ID" value="KXG26312.1"/>
    <property type="molecule type" value="Genomic_DNA"/>
</dbReference>
<dbReference type="FunFam" id="3.30.730.10:FF:000001">
    <property type="entry name" value="Ethylene-responsive transcription factor 2"/>
    <property type="match status" value="1"/>
</dbReference>
<dbReference type="InParanoid" id="A0A1B6PKW5"/>
<dbReference type="SMART" id="SM00380">
    <property type="entry name" value="AP2"/>
    <property type="match status" value="1"/>
</dbReference>
<dbReference type="Gramene" id="OQU81586">
    <property type="protein sequence ID" value="OQU81586"/>
    <property type="gene ID" value="SORBI_3006G080200"/>
</dbReference>
<dbReference type="GO" id="GO:0003700">
    <property type="term" value="F:DNA-binding transcription factor activity"/>
    <property type="evidence" value="ECO:0007669"/>
    <property type="project" value="InterPro"/>
</dbReference>
<dbReference type="GO" id="GO:0003677">
    <property type="term" value="F:DNA binding"/>
    <property type="evidence" value="ECO:0007669"/>
    <property type="project" value="UniProtKB-KW"/>
</dbReference>
<dbReference type="Pfam" id="PF00847">
    <property type="entry name" value="AP2"/>
    <property type="match status" value="1"/>
</dbReference>
<dbReference type="InterPro" id="IPR044808">
    <property type="entry name" value="ERF_plant"/>
</dbReference>
<keyword evidence="2" id="KW-0805">Transcription regulation</keyword>
<dbReference type="PRINTS" id="PR00367">
    <property type="entry name" value="ETHRSPELEMNT"/>
</dbReference>
<dbReference type="EMBL" id="CM000765">
    <property type="protein sequence ID" value="OQU81586.1"/>
    <property type="molecule type" value="Genomic_DNA"/>
</dbReference>
<gene>
    <name evidence="8" type="ORF">SORBI_3006G080200</name>
</gene>
<evidence type="ECO:0000259" key="7">
    <source>
        <dbReference type="PROSITE" id="PS51032"/>
    </source>
</evidence>
<keyword evidence="5" id="KW-0539">Nucleus</keyword>
<feature type="compositionally biased region" description="Low complexity" evidence="6">
    <location>
        <begin position="249"/>
        <end position="271"/>
    </location>
</feature>
<dbReference type="CDD" id="cd00018">
    <property type="entry name" value="AP2"/>
    <property type="match status" value="1"/>
</dbReference>
<organism evidence="8 9">
    <name type="scientific">Sorghum bicolor</name>
    <name type="common">Sorghum</name>
    <name type="synonym">Sorghum vulgare</name>
    <dbReference type="NCBI Taxonomy" id="4558"/>
    <lineage>
        <taxon>Eukaryota</taxon>
        <taxon>Viridiplantae</taxon>
        <taxon>Streptophyta</taxon>
        <taxon>Embryophyta</taxon>
        <taxon>Tracheophyta</taxon>
        <taxon>Spermatophyta</taxon>
        <taxon>Magnoliopsida</taxon>
        <taxon>Liliopsida</taxon>
        <taxon>Poales</taxon>
        <taxon>Poaceae</taxon>
        <taxon>PACMAD clade</taxon>
        <taxon>Panicoideae</taxon>
        <taxon>Andropogonodae</taxon>
        <taxon>Andropogoneae</taxon>
        <taxon>Sorghinae</taxon>
        <taxon>Sorghum</taxon>
    </lineage>
</organism>
<dbReference type="PANTHER" id="PTHR31190:SF160">
    <property type="entry name" value="OSJNBA0042L16.9 PROTEIN"/>
    <property type="match status" value="1"/>
</dbReference>
<evidence type="ECO:0000256" key="2">
    <source>
        <dbReference type="ARBA" id="ARBA00023015"/>
    </source>
</evidence>
<evidence type="ECO:0000256" key="5">
    <source>
        <dbReference type="ARBA" id="ARBA00023242"/>
    </source>
</evidence>
<evidence type="ECO:0000256" key="1">
    <source>
        <dbReference type="ARBA" id="ARBA00004123"/>
    </source>
</evidence>
<name>A0A1B6PKW5_SORBI</name>
<feature type="region of interest" description="Disordered" evidence="6">
    <location>
        <begin position="46"/>
        <end position="84"/>
    </location>
</feature>
<dbReference type="GO" id="GO:0009873">
    <property type="term" value="P:ethylene-activated signaling pathway"/>
    <property type="evidence" value="ECO:0007669"/>
    <property type="project" value="InterPro"/>
</dbReference>
<comment type="subcellular location">
    <subcellularLocation>
        <location evidence="1">Nucleus</location>
    </subcellularLocation>
</comment>
<dbReference type="SUPFAM" id="SSF54171">
    <property type="entry name" value="DNA-binding domain"/>
    <property type="match status" value="1"/>
</dbReference>
<sequence length="289" mass="29660">MPCGFMLGTRTMQQHTPTPTTMGCSEQSLAAETAAIVSALTHVVASGRGGPPRQAPPLVMPIPWRRRADDDDGGGSAAAHHHHHGQQLVAVAGAAAAQAQGTGTAAVAPAPARKYRGVRRRPWGKWAAEIRDPHKAARVWLGTFATAEDAARAYDAAALRYRGGRAKLNFPDAAAARRARDAEAASAAARAGPPAALLESQSQQAAAGDDDMADYIDYSRILEAAEPSGIMDGLFGGHGNGRFLGSWSIGTSPPSSSGSGASLAGAASSASLFHQTDGGKQSSNNSGDY</sequence>
<dbReference type="STRING" id="4558.A0A1B6PKW5"/>
<reference evidence="8 9" key="1">
    <citation type="journal article" date="2009" name="Nature">
        <title>The Sorghum bicolor genome and the diversification of grasses.</title>
        <authorList>
            <person name="Paterson A.H."/>
            <person name="Bowers J.E."/>
            <person name="Bruggmann R."/>
            <person name="Dubchak I."/>
            <person name="Grimwood J."/>
            <person name="Gundlach H."/>
            <person name="Haberer G."/>
            <person name="Hellsten U."/>
            <person name="Mitros T."/>
            <person name="Poliakov A."/>
            <person name="Schmutz J."/>
            <person name="Spannagl M."/>
            <person name="Tang H."/>
            <person name="Wang X."/>
            <person name="Wicker T."/>
            <person name="Bharti A.K."/>
            <person name="Chapman J."/>
            <person name="Feltus F.A."/>
            <person name="Gowik U."/>
            <person name="Grigoriev I.V."/>
            <person name="Lyons E."/>
            <person name="Maher C.A."/>
            <person name="Martis M."/>
            <person name="Narechania A."/>
            <person name="Otillar R.P."/>
            <person name="Penning B.W."/>
            <person name="Salamov A.A."/>
            <person name="Wang Y."/>
            <person name="Zhang L."/>
            <person name="Carpita N.C."/>
            <person name="Freeling M."/>
            <person name="Gingle A.R."/>
            <person name="Hash C.T."/>
            <person name="Keller B."/>
            <person name="Klein P."/>
            <person name="Kresovich S."/>
            <person name="McCann M.C."/>
            <person name="Ming R."/>
            <person name="Peterson D.G."/>
            <person name="Mehboob-ur-Rahman"/>
            <person name="Ware D."/>
            <person name="Westhoff P."/>
            <person name="Mayer K.F."/>
            <person name="Messing J."/>
            <person name="Rokhsar D.S."/>
        </authorList>
    </citation>
    <scope>NUCLEOTIDE SEQUENCE [LARGE SCALE GENOMIC DNA]</scope>
    <source>
        <strain evidence="9">cv. BTx623</strain>
    </source>
</reference>
<feature type="domain" description="AP2/ERF" evidence="7">
    <location>
        <begin position="114"/>
        <end position="171"/>
    </location>
</feature>
<feature type="compositionally biased region" description="Polar residues" evidence="6">
    <location>
        <begin position="272"/>
        <end position="289"/>
    </location>
</feature>